<dbReference type="GO" id="GO:0016791">
    <property type="term" value="F:phosphatase activity"/>
    <property type="evidence" value="ECO:0007669"/>
    <property type="project" value="UniProtKB-ARBA"/>
</dbReference>
<dbReference type="InterPro" id="IPR041492">
    <property type="entry name" value="HAD_2"/>
</dbReference>
<dbReference type="RefSeq" id="WP_111528012.1">
    <property type="nucleotide sequence ID" value="NZ_JBHRSG010000002.1"/>
</dbReference>
<dbReference type="PANTHER" id="PTHR43434">
    <property type="entry name" value="PHOSPHOGLYCOLATE PHOSPHATASE"/>
    <property type="match status" value="1"/>
</dbReference>
<keyword evidence="1" id="KW-0378">Hydrolase</keyword>
<dbReference type="SUPFAM" id="SSF56784">
    <property type="entry name" value="HAD-like"/>
    <property type="match status" value="1"/>
</dbReference>
<dbReference type="GO" id="GO:0004713">
    <property type="term" value="F:protein tyrosine kinase activity"/>
    <property type="evidence" value="ECO:0007669"/>
    <property type="project" value="TreeGrafter"/>
</dbReference>
<dbReference type="AlphaFoldDB" id="A0A328AIA0"/>
<dbReference type="Gene3D" id="3.40.50.1000">
    <property type="entry name" value="HAD superfamily/HAD-like"/>
    <property type="match status" value="1"/>
</dbReference>
<dbReference type="InterPro" id="IPR050155">
    <property type="entry name" value="HAD-like_hydrolase_sf"/>
</dbReference>
<dbReference type="FunFam" id="3.40.50.1000:FF:000022">
    <property type="entry name" value="Phosphoglycolate phosphatase"/>
    <property type="match status" value="1"/>
</dbReference>
<evidence type="ECO:0000313" key="2">
    <source>
        <dbReference type="Proteomes" id="UP000249254"/>
    </source>
</evidence>
<reference evidence="2" key="1">
    <citation type="submission" date="2018-05" db="EMBL/GenBank/DDBJ databases">
        <authorList>
            <person name="Li X."/>
        </authorList>
    </citation>
    <scope>NUCLEOTIDE SEQUENCE [LARGE SCALE GENOMIC DNA]</scope>
    <source>
        <strain evidence="2">LX32</strain>
    </source>
</reference>
<evidence type="ECO:0000313" key="1">
    <source>
        <dbReference type="EMBL" id="RAK54261.1"/>
    </source>
</evidence>
<name>A0A328AIA0_9CAUL</name>
<keyword evidence="2" id="KW-1185">Reference proteome</keyword>
<dbReference type="GO" id="GO:0005829">
    <property type="term" value="C:cytosol"/>
    <property type="evidence" value="ECO:0007669"/>
    <property type="project" value="TreeGrafter"/>
</dbReference>
<dbReference type="OrthoDB" id="9793014at2"/>
<dbReference type="PANTHER" id="PTHR43434:SF20">
    <property type="entry name" value="5'-NUCLEOTIDASE"/>
    <property type="match status" value="1"/>
</dbReference>
<dbReference type="EMBL" id="QFYQ01000001">
    <property type="protein sequence ID" value="RAK54261.1"/>
    <property type="molecule type" value="Genomic_DNA"/>
</dbReference>
<accession>A0A328AIA0</accession>
<dbReference type="InterPro" id="IPR023198">
    <property type="entry name" value="PGP-like_dom2"/>
</dbReference>
<organism evidence="1 2">
    <name type="scientific">Phenylobacterium soli</name>
    <dbReference type="NCBI Taxonomy" id="2170551"/>
    <lineage>
        <taxon>Bacteria</taxon>
        <taxon>Pseudomonadati</taxon>
        <taxon>Pseudomonadota</taxon>
        <taxon>Alphaproteobacteria</taxon>
        <taxon>Caulobacterales</taxon>
        <taxon>Caulobacteraceae</taxon>
        <taxon>Phenylobacterium</taxon>
    </lineage>
</organism>
<gene>
    <name evidence="1" type="ORF">DJ017_06850</name>
</gene>
<dbReference type="InterPro" id="IPR036412">
    <property type="entry name" value="HAD-like_sf"/>
</dbReference>
<comment type="caution">
    <text evidence="1">The sequence shown here is derived from an EMBL/GenBank/DDBJ whole genome shotgun (WGS) entry which is preliminary data.</text>
</comment>
<protein>
    <submittedName>
        <fullName evidence="1">HAD family hydrolase</fullName>
    </submittedName>
</protein>
<dbReference type="Pfam" id="PF13419">
    <property type="entry name" value="HAD_2"/>
    <property type="match status" value="1"/>
</dbReference>
<proteinExistence type="predicted"/>
<dbReference type="Gene3D" id="1.10.150.240">
    <property type="entry name" value="Putative phosphatase, domain 2"/>
    <property type="match status" value="1"/>
</dbReference>
<dbReference type="InterPro" id="IPR023214">
    <property type="entry name" value="HAD_sf"/>
</dbReference>
<dbReference type="Proteomes" id="UP000249254">
    <property type="component" value="Unassembled WGS sequence"/>
</dbReference>
<sequence length="215" mass="22929">MPVRARKTLLLDLDGTLVDPAPGILGSMRHALARLGADAPEDADLSWMIGPPIRASVARLLGETVDPEEAVALYRERYAEWGLRQATPYPGMLQTLAARKADGTRLILCTSKAAVFARQVVDHFGFAPLLSAVYGAELDGRRENKAELIAHILEAEGLDPAQACMVGDREHDVIGAARHGIPTVGVLWGFGDRAELEAAGAAVVIARPEELALPA</sequence>